<accession>A0ABU2ZL24</accession>
<keyword evidence="3" id="KW-1185">Reference proteome</keyword>
<dbReference type="EMBL" id="JAVRHS010000013">
    <property type="protein sequence ID" value="MDT0576921.1"/>
    <property type="molecule type" value="Genomic_DNA"/>
</dbReference>
<keyword evidence="2" id="KW-0347">Helicase</keyword>
<dbReference type="Gene3D" id="3.40.50.300">
    <property type="entry name" value="P-loop containing nucleotide triphosphate hydrolases"/>
    <property type="match status" value="2"/>
</dbReference>
<organism evidence="2 3">
    <name type="scientific">Croceicoccus esteveae</name>
    <dbReference type="NCBI Taxonomy" id="3075597"/>
    <lineage>
        <taxon>Bacteria</taxon>
        <taxon>Pseudomonadati</taxon>
        <taxon>Pseudomonadota</taxon>
        <taxon>Alphaproteobacteria</taxon>
        <taxon>Sphingomonadales</taxon>
        <taxon>Erythrobacteraceae</taxon>
        <taxon>Croceicoccus</taxon>
    </lineage>
</organism>
<protein>
    <submittedName>
        <fullName evidence="2">DEAD/DEAH box helicase family protein</fullName>
    </submittedName>
</protein>
<keyword evidence="2" id="KW-0067">ATP-binding</keyword>
<keyword evidence="2" id="KW-0378">Hydrolase</keyword>
<proteinExistence type="predicted"/>
<keyword evidence="2" id="KW-0547">Nucleotide-binding</keyword>
<evidence type="ECO:0000313" key="3">
    <source>
        <dbReference type="Proteomes" id="UP001259803"/>
    </source>
</evidence>
<feature type="domain" description="Helicase/UvrB N-terminal" evidence="1">
    <location>
        <begin position="2"/>
        <end position="249"/>
    </location>
</feature>
<name>A0ABU2ZL24_9SPHN</name>
<evidence type="ECO:0000259" key="1">
    <source>
        <dbReference type="Pfam" id="PF04851"/>
    </source>
</evidence>
<dbReference type="SUPFAM" id="SSF52540">
    <property type="entry name" value="P-loop containing nucleoside triphosphate hydrolases"/>
    <property type="match status" value="1"/>
</dbReference>
<comment type="caution">
    <text evidence="2">The sequence shown here is derived from an EMBL/GenBank/DDBJ whole genome shotgun (WGS) entry which is preliminary data.</text>
</comment>
<evidence type="ECO:0000313" key="2">
    <source>
        <dbReference type="EMBL" id="MDT0576921.1"/>
    </source>
</evidence>
<gene>
    <name evidence="2" type="ORF">RM533_12155</name>
</gene>
<dbReference type="Proteomes" id="UP001259803">
    <property type="component" value="Unassembled WGS sequence"/>
</dbReference>
<dbReference type="InterPro" id="IPR006935">
    <property type="entry name" value="Helicase/UvrB_N"/>
</dbReference>
<dbReference type="RefSeq" id="WP_311341497.1">
    <property type="nucleotide sequence ID" value="NZ_JAVRHS010000013.1"/>
</dbReference>
<dbReference type="Pfam" id="PF04851">
    <property type="entry name" value="ResIII"/>
    <property type="match status" value="1"/>
</dbReference>
<sequence length="870" mass="95117">MQLKRYQERALDALDVFLSEAVTKPHAIAYNIACQVGEPGFYASAYEPLQSLPRVPYCCLRLPTGGGKTLLGAHSVGIAHKHRMDAPQYPVALWLVPSAKIAEQTLGALKTPGHPYRAALEKPFGGAVRVLGIEERRQITPQDVATMAHVIVATVQSFRIAQAEQRNVYKDDENFEAFFKGRALPDGLMRNPATAEKRPGEISWSFANVMRVVRPVMIVDEAHNFVTGLSEETGARLDPSAIIEFTATPLQSNVIVSATADELKAEQMIKLPIHLTQHTGWESAIIHALQQRAGLDRIATEANEPIRPIALYQAQARTEGAEATVDVVKAKLIEHGIAEDAIAVATGDQRELDGIDLFAPDCKIEHVITVEALREGWDCSFAYVFCSVANIQSATAVEQLLGRVLRMPFAKRRPVEELNRAYAHVTGIGFHAAANKLKDTLVAMGFDERTARDEIIAQRAADAAAAVLPMPGRSPLPPVSLPSAPDVAAMPLEVRDALTIVGEGEGVSVVIDPEASDEVLDQIGAILAPLAGDNDPSASIAAHKERRQAAATPSQRGESFTIPGMVLEQYGELDLVEPTTLLDLAGWTLDGVDPSLPGFALSEAPDVVTVDVADGQVRISREASQQILQLEDETAWTAADLSRWLDRTTSQMDISQPVFLEYCRRVVVNLVDSEGVSLAALVRAKDVLRRAIADRVKQLRAEAGQTGMQMLLGDIAPSLGLGENAFRFEEGRYQPPRPYSGNHTWKKHFYPRPDDLRDGGEEFRCAVALDDHPGVKNWVRNIVRGAHSYWLPTSTDRFYPDFVAELTDGRMLVLEYKGAHLANNEDTAEKANIGARLEEISGGNIVFWMAEKAKDADFQTRLDEKIGYGE</sequence>
<dbReference type="GO" id="GO:0004386">
    <property type="term" value="F:helicase activity"/>
    <property type="evidence" value="ECO:0007669"/>
    <property type="project" value="UniProtKB-KW"/>
</dbReference>
<reference evidence="2 3" key="1">
    <citation type="submission" date="2023-09" db="EMBL/GenBank/DDBJ databases">
        <authorList>
            <person name="Rey-Velasco X."/>
        </authorList>
    </citation>
    <scope>NUCLEOTIDE SEQUENCE [LARGE SCALE GENOMIC DNA]</scope>
    <source>
        <strain evidence="2 3">F390</strain>
    </source>
</reference>
<dbReference type="InterPro" id="IPR027417">
    <property type="entry name" value="P-loop_NTPase"/>
</dbReference>